<dbReference type="GeneID" id="94365355"/>
<evidence type="ECO:0000313" key="2">
    <source>
        <dbReference type="Proteomes" id="UP000244940"/>
    </source>
</evidence>
<evidence type="ECO:0000313" key="1">
    <source>
        <dbReference type="EMBL" id="PWE28456.1"/>
    </source>
</evidence>
<evidence type="ECO:0008006" key="3">
    <source>
        <dbReference type="Google" id="ProtNLM"/>
    </source>
</evidence>
<name>A0A2U2C991_9RHOB</name>
<dbReference type="OrthoDB" id="8686772at2"/>
<accession>A0A2U2C991</accession>
<keyword evidence="2" id="KW-1185">Reference proteome</keyword>
<reference evidence="1 2" key="1">
    <citation type="submission" date="2018-05" db="EMBL/GenBank/DDBJ databases">
        <title>Pararhodobacter marina sp. nov., isolated from deep-sea water of the Indian Ocean.</title>
        <authorList>
            <person name="Lai Q.Sr."/>
            <person name="Liu X."/>
            <person name="Shao Z."/>
        </authorList>
    </citation>
    <scope>NUCLEOTIDE SEQUENCE [LARGE SCALE GENOMIC DNA]</scope>
    <source>
        <strain evidence="1 2">CIC4N-9</strain>
    </source>
</reference>
<dbReference type="AlphaFoldDB" id="A0A2U2C991"/>
<dbReference type="EMBL" id="QEYD01000006">
    <property type="protein sequence ID" value="PWE28456.1"/>
    <property type="molecule type" value="Genomic_DNA"/>
</dbReference>
<sequence>MRALIFLCVLIAGCGRPLTAPEADLAARLFGPGLDPAPVRIVENGLVGLRSHVFPVRPRTTCRERILPPAEGPVSEARGAGVVLGNRMQIRPDLFREDYLRREGEAGAVSLGAAMFLAHELTHVWQHQNRARTGYSLWRVGREHVALEDPYLFDTDVDSDAAEGARFLDYGYEQQASLVEEYVCCEALDPEGARTARLRALLSQEMAVGDLPSGPVSLPWRGVERRGICG</sequence>
<protein>
    <recommendedName>
        <fullName evidence="3">DUF4157 domain-containing protein</fullName>
    </recommendedName>
</protein>
<comment type="caution">
    <text evidence="1">The sequence shown here is derived from an EMBL/GenBank/DDBJ whole genome shotgun (WGS) entry which is preliminary data.</text>
</comment>
<dbReference type="Proteomes" id="UP000244940">
    <property type="component" value="Unassembled WGS sequence"/>
</dbReference>
<organism evidence="1 2">
    <name type="scientific">Pararhodobacter marinus</name>
    <dbReference type="NCBI Taxonomy" id="2184063"/>
    <lineage>
        <taxon>Bacteria</taxon>
        <taxon>Pseudomonadati</taxon>
        <taxon>Pseudomonadota</taxon>
        <taxon>Alphaproteobacteria</taxon>
        <taxon>Rhodobacterales</taxon>
        <taxon>Paracoccaceae</taxon>
        <taxon>Pararhodobacter</taxon>
    </lineage>
</organism>
<proteinExistence type="predicted"/>
<gene>
    <name evidence="1" type="ORF">C4N9_10675</name>
</gene>
<dbReference type="RefSeq" id="WP_109533319.1">
    <property type="nucleotide sequence ID" value="NZ_QEYD01000006.1"/>
</dbReference>